<evidence type="ECO:0000313" key="1">
    <source>
        <dbReference type="EMBL" id="PME67104.1"/>
    </source>
</evidence>
<name>A0A2N7C008_9VIBR</name>
<evidence type="ECO:0000313" key="2">
    <source>
        <dbReference type="Proteomes" id="UP000235778"/>
    </source>
</evidence>
<protein>
    <submittedName>
        <fullName evidence="1">DUF2314 domain-containing protein</fullName>
    </submittedName>
</protein>
<gene>
    <name evidence="1" type="ORF">BCV30_22905</name>
</gene>
<accession>A0A2N7C008</accession>
<dbReference type="Proteomes" id="UP000235778">
    <property type="component" value="Unassembled WGS sequence"/>
</dbReference>
<proteinExistence type="predicted"/>
<dbReference type="EMBL" id="MCSI01000098">
    <property type="protein sequence ID" value="PME67104.1"/>
    <property type="molecule type" value="Genomic_DNA"/>
</dbReference>
<reference evidence="2" key="1">
    <citation type="submission" date="2016-07" db="EMBL/GenBank/DDBJ databases">
        <title>Nontailed viruses are major unrecognized killers of bacteria in the ocean.</title>
        <authorList>
            <person name="Kauffman K."/>
            <person name="Hussain F."/>
            <person name="Yang J."/>
            <person name="Arevalo P."/>
            <person name="Brown J."/>
            <person name="Cutler M."/>
            <person name="Kelly L."/>
            <person name="Polz M.F."/>
        </authorList>
    </citation>
    <scope>NUCLEOTIDE SEQUENCE [LARGE SCALE GENOMIC DNA]</scope>
    <source>
        <strain evidence="2">10N.286.55.C1</strain>
    </source>
</reference>
<organism evidence="1 2">
    <name type="scientific">Vibrio lentus</name>
    <dbReference type="NCBI Taxonomy" id="136468"/>
    <lineage>
        <taxon>Bacteria</taxon>
        <taxon>Pseudomonadati</taxon>
        <taxon>Pseudomonadota</taxon>
        <taxon>Gammaproteobacteria</taxon>
        <taxon>Vibrionales</taxon>
        <taxon>Vibrionaceae</taxon>
        <taxon>Vibrio</taxon>
    </lineage>
</organism>
<dbReference type="AlphaFoldDB" id="A0A2N7C008"/>
<sequence length="111" mass="12960">MILPTYEKDHYQLDNGEELNKEYPDSFWIPDKEVRESLKVGDSVKLIFRMEETKGSEDVSVERMWVEITAKYPNYYEGKLDNDPDGSDCVLCGQLVIFQSSHVIEVYEENT</sequence>
<comment type="caution">
    <text evidence="1">The sequence shown here is derived from an EMBL/GenBank/DDBJ whole genome shotgun (WGS) entry which is preliminary data.</text>
</comment>